<comment type="caution">
    <text evidence="1">The sequence shown here is derived from an EMBL/GenBank/DDBJ whole genome shotgun (WGS) entry which is preliminary data.</text>
</comment>
<reference evidence="1 2" key="1">
    <citation type="submission" date="2019-02" db="EMBL/GenBank/DDBJ databases">
        <authorList>
            <person name="Feng G."/>
        </authorList>
    </citation>
    <scope>NUCLEOTIDE SEQUENCE [LARGE SCALE GENOMIC DNA]</scope>
    <source>
        <strain evidence="1 2">CCTCC AB 2011146</strain>
    </source>
</reference>
<sequence>MGYRQRIADAAVADVRYQLDPQYVGQEGTSVQIEGSFRISRVAEAIIKAALIPEELIIEEVAKAITPSGHAWEGYREPAVDAIAAVRGAILTLLDPLP</sequence>
<gene>
    <name evidence="1" type="ORF">EWH12_14795</name>
</gene>
<evidence type="ECO:0000313" key="2">
    <source>
        <dbReference type="Proteomes" id="UP000291572"/>
    </source>
</evidence>
<organism evidence="1 2">
    <name type="scientific">Sphingobium cupriresistens</name>
    <dbReference type="NCBI Taxonomy" id="1132417"/>
    <lineage>
        <taxon>Bacteria</taxon>
        <taxon>Pseudomonadati</taxon>
        <taxon>Pseudomonadota</taxon>
        <taxon>Alphaproteobacteria</taxon>
        <taxon>Sphingomonadales</taxon>
        <taxon>Sphingomonadaceae</taxon>
        <taxon>Sphingobium</taxon>
    </lineage>
</organism>
<name>A0A8G2DX97_9SPHN</name>
<dbReference type="AlphaFoldDB" id="A0A8G2DX97"/>
<proteinExistence type="predicted"/>
<accession>A0A8G2DX97</accession>
<dbReference type="Proteomes" id="UP000291572">
    <property type="component" value="Unassembled WGS sequence"/>
</dbReference>
<evidence type="ECO:0000313" key="1">
    <source>
        <dbReference type="EMBL" id="RYM09227.1"/>
    </source>
</evidence>
<dbReference type="EMBL" id="SEOO01000025">
    <property type="protein sequence ID" value="RYM09227.1"/>
    <property type="molecule type" value="Genomic_DNA"/>
</dbReference>
<protein>
    <submittedName>
        <fullName evidence="1">Uncharacterized protein</fullName>
    </submittedName>
</protein>
<dbReference type="RefSeq" id="WP_129927033.1">
    <property type="nucleotide sequence ID" value="NZ_SEOO01000025.1"/>
</dbReference>